<protein>
    <recommendedName>
        <fullName evidence="6">S-protein homolog</fullName>
    </recommendedName>
</protein>
<dbReference type="Proteomes" id="UP001154282">
    <property type="component" value="Unassembled WGS sequence"/>
</dbReference>
<keyword evidence="3 6" id="KW-0713">Self-incompatibility</keyword>
<accession>A0AAV0NPH5</accession>
<sequence>MVTIGTMNDIVEANHKVDHIFPVFVKKTVVITNTLKVQLKVHYKSKDDDLGVRMLGHDESFHFTFRTTLFFRTLFYCSFEWPGSNGLHWYDIYDDMINHNDPSTLRWLIKPLGTCMWDKYTSLYDICDYWKK</sequence>
<dbReference type="Pfam" id="PF05938">
    <property type="entry name" value="Self-incomp_S1"/>
    <property type="match status" value="1"/>
</dbReference>
<dbReference type="GO" id="GO:0005576">
    <property type="term" value="C:extracellular region"/>
    <property type="evidence" value="ECO:0007669"/>
    <property type="project" value="UniProtKB-SubCell"/>
</dbReference>
<dbReference type="PANTHER" id="PTHR31232">
    <property type="match status" value="1"/>
</dbReference>
<comment type="caution">
    <text evidence="7">The sequence shown here is derived from an EMBL/GenBank/DDBJ whole genome shotgun (WGS) entry which is preliminary data.</text>
</comment>
<evidence type="ECO:0000256" key="3">
    <source>
        <dbReference type="ARBA" id="ARBA00022471"/>
    </source>
</evidence>
<proteinExistence type="inferred from homology"/>
<keyword evidence="5" id="KW-0732">Signal</keyword>
<evidence type="ECO:0000313" key="8">
    <source>
        <dbReference type="Proteomes" id="UP001154282"/>
    </source>
</evidence>
<dbReference type="PANTHER" id="PTHR31232:SF43">
    <property type="entry name" value="S-PROTEIN HOMOLOG 29-RELATED"/>
    <property type="match status" value="1"/>
</dbReference>
<comment type="similarity">
    <text evidence="2 6">Belongs to the plant self-incompatibility (S1) protein family.</text>
</comment>
<organism evidence="7 8">
    <name type="scientific">Linum tenue</name>
    <dbReference type="NCBI Taxonomy" id="586396"/>
    <lineage>
        <taxon>Eukaryota</taxon>
        <taxon>Viridiplantae</taxon>
        <taxon>Streptophyta</taxon>
        <taxon>Embryophyta</taxon>
        <taxon>Tracheophyta</taxon>
        <taxon>Spermatophyta</taxon>
        <taxon>Magnoliopsida</taxon>
        <taxon>eudicotyledons</taxon>
        <taxon>Gunneridae</taxon>
        <taxon>Pentapetalae</taxon>
        <taxon>rosids</taxon>
        <taxon>fabids</taxon>
        <taxon>Malpighiales</taxon>
        <taxon>Linaceae</taxon>
        <taxon>Linum</taxon>
    </lineage>
</organism>
<gene>
    <name evidence="7" type="ORF">LITE_LOCUS34501</name>
</gene>
<reference evidence="7" key="1">
    <citation type="submission" date="2022-08" db="EMBL/GenBank/DDBJ databases">
        <authorList>
            <person name="Gutierrez-Valencia J."/>
        </authorList>
    </citation>
    <scope>NUCLEOTIDE SEQUENCE</scope>
</reference>
<comment type="subcellular location">
    <subcellularLocation>
        <location evidence="1 6">Secreted</location>
    </subcellularLocation>
</comment>
<keyword evidence="4 6" id="KW-0964">Secreted</keyword>
<dbReference type="InterPro" id="IPR010264">
    <property type="entry name" value="Self-incomp_S1"/>
</dbReference>
<evidence type="ECO:0000313" key="7">
    <source>
        <dbReference type="EMBL" id="CAI0460533.1"/>
    </source>
</evidence>
<name>A0AAV0NPH5_9ROSI</name>
<evidence type="ECO:0000256" key="5">
    <source>
        <dbReference type="ARBA" id="ARBA00022729"/>
    </source>
</evidence>
<evidence type="ECO:0000256" key="2">
    <source>
        <dbReference type="ARBA" id="ARBA00005581"/>
    </source>
</evidence>
<dbReference type="AlphaFoldDB" id="A0AAV0NPH5"/>
<evidence type="ECO:0000256" key="1">
    <source>
        <dbReference type="ARBA" id="ARBA00004613"/>
    </source>
</evidence>
<dbReference type="EMBL" id="CAMGYJ010000008">
    <property type="protein sequence ID" value="CAI0460533.1"/>
    <property type="molecule type" value="Genomic_DNA"/>
</dbReference>
<dbReference type="GO" id="GO:0060320">
    <property type="term" value="P:rejection of self pollen"/>
    <property type="evidence" value="ECO:0007669"/>
    <property type="project" value="UniProtKB-KW"/>
</dbReference>
<evidence type="ECO:0000256" key="4">
    <source>
        <dbReference type="ARBA" id="ARBA00022525"/>
    </source>
</evidence>
<evidence type="ECO:0000256" key="6">
    <source>
        <dbReference type="RuleBase" id="RU367044"/>
    </source>
</evidence>
<keyword evidence="8" id="KW-1185">Reference proteome</keyword>